<accession>A0ABR2J0Y4</accession>
<keyword evidence="3" id="KW-1185">Reference proteome</keyword>
<dbReference type="PROSITE" id="PS50022">
    <property type="entry name" value="FA58C_3"/>
    <property type="match status" value="1"/>
</dbReference>
<evidence type="ECO:0000259" key="1">
    <source>
        <dbReference type="PROSITE" id="PS50022"/>
    </source>
</evidence>
<gene>
    <name evidence="2" type="ORF">M9Y10_007265</name>
</gene>
<evidence type="ECO:0000313" key="2">
    <source>
        <dbReference type="EMBL" id="KAK8871534.1"/>
    </source>
</evidence>
<protein>
    <recommendedName>
        <fullName evidence="1">F5/8 type C domain-containing protein</fullName>
    </recommendedName>
</protein>
<evidence type="ECO:0000313" key="3">
    <source>
        <dbReference type="Proteomes" id="UP001470230"/>
    </source>
</evidence>
<dbReference type="Gene3D" id="2.60.120.260">
    <property type="entry name" value="Galactose-binding domain-like"/>
    <property type="match status" value="1"/>
</dbReference>
<comment type="caution">
    <text evidence="2">The sequence shown here is derived from an EMBL/GenBank/DDBJ whole genome shotgun (WGS) entry which is preliminary data.</text>
</comment>
<dbReference type="SUPFAM" id="SSF49785">
    <property type="entry name" value="Galactose-binding domain-like"/>
    <property type="match status" value="1"/>
</dbReference>
<proteinExistence type="predicted"/>
<name>A0ABR2J0Y4_9EUKA</name>
<dbReference type="InterPro" id="IPR008979">
    <property type="entry name" value="Galactose-bd-like_sf"/>
</dbReference>
<sequence>MSQTSKMKLMPSSIINVPFQSYSNDFVFIINGEEFRTCKLISDLLSPNICKIHSNDPTFDVFEMNTRNHGNFAHILNLIKFNEVQIPEEEFPFIIEVINVLGSKCIEFLDQIVPAEITIDNVFKLIENHRKYDTFYSKSISEEIEFIAQHFYELCETHKKEFLKLDINMLIAIVNHSKIQLYSEDQLMSFVNDLYSIDGQYSILYESVHFLNVSSNTISDFVEIYDFNKMTASIWMKISSRLEQRIKSKEEERTSKKRRYKEKPLPGIQFSLDDQNPFNGIFNFLKRKSSDKIEAEVDITASSCYSDNADWCQPKNVVLFDDLYKCYESKNLPNSWISFDFKEKRVIPTNYTIRSRDIDSNFIHPKSWVIEGSIDNESWTILDRQNNCSRLNGKSLIYTFSLSNQQFVEFRYIRMRAVSPSWHGSNYFAINSFEIYGRLI</sequence>
<dbReference type="EMBL" id="JAPFFF010000013">
    <property type="protein sequence ID" value="KAK8871534.1"/>
    <property type="molecule type" value="Genomic_DNA"/>
</dbReference>
<reference evidence="2 3" key="1">
    <citation type="submission" date="2024-04" db="EMBL/GenBank/DDBJ databases">
        <title>Tritrichomonas musculus Genome.</title>
        <authorList>
            <person name="Alves-Ferreira E."/>
            <person name="Grigg M."/>
            <person name="Lorenzi H."/>
            <person name="Galac M."/>
        </authorList>
    </citation>
    <scope>NUCLEOTIDE SEQUENCE [LARGE SCALE GENOMIC DNA]</scope>
    <source>
        <strain evidence="2 3">EAF2021</strain>
    </source>
</reference>
<organism evidence="2 3">
    <name type="scientific">Tritrichomonas musculus</name>
    <dbReference type="NCBI Taxonomy" id="1915356"/>
    <lineage>
        <taxon>Eukaryota</taxon>
        <taxon>Metamonada</taxon>
        <taxon>Parabasalia</taxon>
        <taxon>Tritrichomonadida</taxon>
        <taxon>Tritrichomonadidae</taxon>
        <taxon>Tritrichomonas</taxon>
    </lineage>
</organism>
<dbReference type="InterPro" id="IPR000421">
    <property type="entry name" value="FA58C"/>
</dbReference>
<dbReference type="Proteomes" id="UP001470230">
    <property type="component" value="Unassembled WGS sequence"/>
</dbReference>
<feature type="domain" description="F5/8 type C" evidence="1">
    <location>
        <begin position="281"/>
        <end position="438"/>
    </location>
</feature>